<proteinExistence type="predicted"/>
<sequence>MLHFTASNRYFEYVTISCQCVLPGIH</sequence>
<accession>A0A0A9A5R6</accession>
<dbReference type="AlphaFoldDB" id="A0A0A9A5R6"/>
<evidence type="ECO:0000313" key="1">
    <source>
        <dbReference type="EMBL" id="JAD44345.1"/>
    </source>
</evidence>
<organism evidence="1">
    <name type="scientific">Arundo donax</name>
    <name type="common">Giant reed</name>
    <name type="synonym">Donax arundinaceus</name>
    <dbReference type="NCBI Taxonomy" id="35708"/>
    <lineage>
        <taxon>Eukaryota</taxon>
        <taxon>Viridiplantae</taxon>
        <taxon>Streptophyta</taxon>
        <taxon>Embryophyta</taxon>
        <taxon>Tracheophyta</taxon>
        <taxon>Spermatophyta</taxon>
        <taxon>Magnoliopsida</taxon>
        <taxon>Liliopsida</taxon>
        <taxon>Poales</taxon>
        <taxon>Poaceae</taxon>
        <taxon>PACMAD clade</taxon>
        <taxon>Arundinoideae</taxon>
        <taxon>Arundineae</taxon>
        <taxon>Arundo</taxon>
    </lineage>
</organism>
<protein>
    <submittedName>
        <fullName evidence="1">Uncharacterized protein</fullName>
    </submittedName>
</protein>
<dbReference type="EMBL" id="GBRH01253550">
    <property type="protein sequence ID" value="JAD44345.1"/>
    <property type="molecule type" value="Transcribed_RNA"/>
</dbReference>
<reference evidence="1" key="1">
    <citation type="submission" date="2014-09" db="EMBL/GenBank/DDBJ databases">
        <authorList>
            <person name="Magalhaes I.L.F."/>
            <person name="Oliveira U."/>
            <person name="Santos F.R."/>
            <person name="Vidigal T.H.D.A."/>
            <person name="Brescovit A.D."/>
            <person name="Santos A.J."/>
        </authorList>
    </citation>
    <scope>NUCLEOTIDE SEQUENCE</scope>
    <source>
        <tissue evidence="1">Shoot tissue taken approximately 20 cm above the soil surface</tissue>
    </source>
</reference>
<name>A0A0A9A5R6_ARUDO</name>
<reference evidence="1" key="2">
    <citation type="journal article" date="2015" name="Data Brief">
        <title>Shoot transcriptome of the giant reed, Arundo donax.</title>
        <authorList>
            <person name="Barrero R.A."/>
            <person name="Guerrero F.D."/>
            <person name="Moolhuijzen P."/>
            <person name="Goolsby J.A."/>
            <person name="Tidwell J."/>
            <person name="Bellgard S.E."/>
            <person name="Bellgard M.I."/>
        </authorList>
    </citation>
    <scope>NUCLEOTIDE SEQUENCE</scope>
    <source>
        <tissue evidence="1">Shoot tissue taken approximately 20 cm above the soil surface</tissue>
    </source>
</reference>